<dbReference type="KEGG" id="tmu:105756306"/>
<proteinExistence type="predicted"/>
<evidence type="ECO:0000313" key="2">
    <source>
        <dbReference type="Proteomes" id="UP000248480"/>
    </source>
</evidence>
<reference evidence="3" key="1">
    <citation type="submission" date="2025-08" db="UniProtKB">
        <authorList>
            <consortium name="RefSeq"/>
        </authorList>
    </citation>
    <scope>IDENTIFICATION</scope>
</reference>
<accession>A0A2Y9G0D4</accession>
<feature type="region of interest" description="Disordered" evidence="1">
    <location>
        <begin position="27"/>
        <end position="151"/>
    </location>
</feature>
<dbReference type="AlphaFoldDB" id="A0A2Y9G0D4"/>
<dbReference type="Proteomes" id="UP000248480">
    <property type="component" value="Unplaced"/>
</dbReference>
<keyword evidence="2" id="KW-1185">Reference proteome</keyword>
<organism evidence="2 3">
    <name type="scientific">Trichechus manatus latirostris</name>
    <name type="common">Florida manatee</name>
    <dbReference type="NCBI Taxonomy" id="127582"/>
    <lineage>
        <taxon>Eukaryota</taxon>
        <taxon>Metazoa</taxon>
        <taxon>Chordata</taxon>
        <taxon>Craniata</taxon>
        <taxon>Vertebrata</taxon>
        <taxon>Euteleostomi</taxon>
        <taxon>Mammalia</taxon>
        <taxon>Eutheria</taxon>
        <taxon>Afrotheria</taxon>
        <taxon>Sirenia</taxon>
        <taxon>Trichechidae</taxon>
        <taxon>Trichechus</taxon>
    </lineage>
</organism>
<evidence type="ECO:0000256" key="1">
    <source>
        <dbReference type="SAM" id="MobiDB-lite"/>
    </source>
</evidence>
<evidence type="ECO:0000313" key="3">
    <source>
        <dbReference type="RefSeq" id="XP_012411164.1"/>
    </source>
</evidence>
<dbReference type="RefSeq" id="XP_012411164.1">
    <property type="nucleotide sequence ID" value="XM_012555710.1"/>
</dbReference>
<gene>
    <name evidence="3" type="primary">LOC105756306</name>
</gene>
<name>A0A2Y9G0D4_TRIMA</name>
<protein>
    <submittedName>
        <fullName evidence="3">Uncharacterized protein LOC105756306</fullName>
    </submittedName>
</protein>
<dbReference type="GeneID" id="105756306"/>
<feature type="compositionally biased region" description="Basic and acidic residues" evidence="1">
    <location>
        <begin position="122"/>
        <end position="140"/>
    </location>
</feature>
<sequence>MGSSAYACPAHGPQSITPFAAAAAVAAAARADREGRRQSGGAGRAARPDSFLWGAGYGGAVRPQAVKGGPGGGGDNGFLLKGAARDRAASGGEGTSLRAGSDGGGGGLSAPRPRPEALAGRPGREGRAPWERKAGGRMEAVELSSGREGSW</sequence>
<dbReference type="InParanoid" id="A0A2Y9G0D4"/>